<evidence type="ECO:0000256" key="2">
    <source>
        <dbReference type="ARBA" id="ARBA00022692"/>
    </source>
</evidence>
<dbReference type="GO" id="GO:0016020">
    <property type="term" value="C:membrane"/>
    <property type="evidence" value="ECO:0007669"/>
    <property type="project" value="UniProtKB-SubCell"/>
</dbReference>
<evidence type="ECO:0000313" key="8">
    <source>
        <dbReference type="EMBL" id="KAK7740438.1"/>
    </source>
</evidence>
<dbReference type="AlphaFoldDB" id="A0AAN9YEH6"/>
<dbReference type="InterPro" id="IPR049326">
    <property type="entry name" value="Rhodopsin_dom_fungi"/>
</dbReference>
<feature type="transmembrane region" description="Helical" evidence="6">
    <location>
        <begin position="47"/>
        <end position="73"/>
    </location>
</feature>
<feature type="transmembrane region" description="Helical" evidence="6">
    <location>
        <begin position="116"/>
        <end position="137"/>
    </location>
</feature>
<dbReference type="PANTHER" id="PTHR33048:SF47">
    <property type="entry name" value="INTEGRAL MEMBRANE PROTEIN-RELATED"/>
    <property type="match status" value="1"/>
</dbReference>
<organism evidence="8 9">
    <name type="scientific">Diatrype stigma</name>
    <dbReference type="NCBI Taxonomy" id="117547"/>
    <lineage>
        <taxon>Eukaryota</taxon>
        <taxon>Fungi</taxon>
        <taxon>Dikarya</taxon>
        <taxon>Ascomycota</taxon>
        <taxon>Pezizomycotina</taxon>
        <taxon>Sordariomycetes</taxon>
        <taxon>Xylariomycetidae</taxon>
        <taxon>Xylariales</taxon>
        <taxon>Diatrypaceae</taxon>
        <taxon>Diatrype</taxon>
    </lineage>
</organism>
<feature type="domain" description="Rhodopsin" evidence="7">
    <location>
        <begin position="2"/>
        <end position="144"/>
    </location>
</feature>
<dbReference type="PANTHER" id="PTHR33048">
    <property type="entry name" value="PTH11-LIKE INTEGRAL MEMBRANE PROTEIN (AFU_ORTHOLOGUE AFUA_5G11245)"/>
    <property type="match status" value="1"/>
</dbReference>
<protein>
    <recommendedName>
        <fullName evidence="7">Rhodopsin domain-containing protein</fullName>
    </recommendedName>
</protein>
<dbReference type="EMBL" id="JAKJXP020000170">
    <property type="protein sequence ID" value="KAK7740438.1"/>
    <property type="molecule type" value="Genomic_DNA"/>
</dbReference>
<evidence type="ECO:0000256" key="4">
    <source>
        <dbReference type="ARBA" id="ARBA00023136"/>
    </source>
</evidence>
<name>A0AAN9YEH6_9PEZI</name>
<comment type="caution">
    <text evidence="8">The sequence shown here is derived from an EMBL/GenBank/DDBJ whole genome shotgun (WGS) entry which is preliminary data.</text>
</comment>
<keyword evidence="3 6" id="KW-1133">Transmembrane helix</keyword>
<evidence type="ECO:0000256" key="3">
    <source>
        <dbReference type="ARBA" id="ARBA00022989"/>
    </source>
</evidence>
<keyword evidence="9" id="KW-1185">Reference proteome</keyword>
<evidence type="ECO:0000256" key="1">
    <source>
        <dbReference type="ARBA" id="ARBA00004141"/>
    </source>
</evidence>
<keyword evidence="4 6" id="KW-0472">Membrane</keyword>
<dbReference type="Proteomes" id="UP001320420">
    <property type="component" value="Unassembled WGS sequence"/>
</dbReference>
<comment type="similarity">
    <text evidence="5">Belongs to the SAT4 family.</text>
</comment>
<gene>
    <name evidence="8" type="ORF">SLS62_011120</name>
</gene>
<evidence type="ECO:0000259" key="7">
    <source>
        <dbReference type="Pfam" id="PF20684"/>
    </source>
</evidence>
<evidence type="ECO:0000256" key="6">
    <source>
        <dbReference type="SAM" id="Phobius"/>
    </source>
</evidence>
<evidence type="ECO:0000313" key="9">
    <source>
        <dbReference type="Proteomes" id="UP001320420"/>
    </source>
</evidence>
<comment type="subcellular location">
    <subcellularLocation>
        <location evidence="1">Membrane</location>
        <topology evidence="1">Multi-pass membrane protein</topology>
    </subcellularLocation>
</comment>
<sequence length="214" mass="23835">MRVVIWIGLVFDFFLYASGIAVATYYETPRAGESWTTVLDGRTLIPLRWWQVQSALSVVLDFYIFIIPLPVVAKLKLPIQRRIPLIAFFSLALMGIAASIASLVERIEITHTNDTTWISTILSLCSIVELNVAIIVGSAPGFSSFSRSHLADLSAVKLLISSFSSNSKVKSYDPEAAESRSGTADVRDKNMQGHDHRYYELNDTWMLRSGNMAN</sequence>
<proteinExistence type="inferred from homology"/>
<dbReference type="InterPro" id="IPR052337">
    <property type="entry name" value="SAT4-like"/>
</dbReference>
<accession>A0AAN9YEH6</accession>
<feature type="transmembrane region" description="Helical" evidence="6">
    <location>
        <begin position="85"/>
        <end position="104"/>
    </location>
</feature>
<evidence type="ECO:0000256" key="5">
    <source>
        <dbReference type="ARBA" id="ARBA00038359"/>
    </source>
</evidence>
<reference evidence="8 9" key="1">
    <citation type="submission" date="2024-02" db="EMBL/GenBank/DDBJ databases">
        <title>De novo assembly and annotation of 12 fungi associated with fruit tree decline syndrome in Ontario, Canada.</title>
        <authorList>
            <person name="Sulman M."/>
            <person name="Ellouze W."/>
            <person name="Ilyukhin E."/>
        </authorList>
    </citation>
    <scope>NUCLEOTIDE SEQUENCE [LARGE SCALE GENOMIC DNA]</scope>
    <source>
        <strain evidence="8 9">M11/M66-122</strain>
    </source>
</reference>
<dbReference type="Pfam" id="PF20684">
    <property type="entry name" value="Fung_rhodopsin"/>
    <property type="match status" value="1"/>
</dbReference>
<keyword evidence="2 6" id="KW-0812">Transmembrane</keyword>